<evidence type="ECO:0000256" key="1">
    <source>
        <dbReference type="ARBA" id="ARBA00004418"/>
    </source>
</evidence>
<dbReference type="KEGG" id="hpar:AL518_14285"/>
<evidence type="ECO:0000256" key="8">
    <source>
        <dbReference type="SAM" id="SignalP"/>
    </source>
</evidence>
<dbReference type="Pfam" id="PF04234">
    <property type="entry name" value="CopC"/>
    <property type="match status" value="1"/>
</dbReference>
<feature type="chain" id="PRO_5030043169" description="Copper resistance protein C" evidence="8">
    <location>
        <begin position="29"/>
        <end position="125"/>
    </location>
</feature>
<evidence type="ECO:0000313" key="11">
    <source>
        <dbReference type="Proteomes" id="UP000218796"/>
    </source>
</evidence>
<dbReference type="GO" id="GO:0042597">
    <property type="term" value="C:periplasmic space"/>
    <property type="evidence" value="ECO:0007669"/>
    <property type="project" value="UniProtKB-SubCell"/>
</dbReference>
<name>A0A2A2MF70_9GAMM</name>
<dbReference type="GeneID" id="69638799"/>
<dbReference type="NCBIfam" id="NF033814">
    <property type="entry name" value="copper_CopC"/>
    <property type="match status" value="1"/>
</dbReference>
<protein>
    <recommendedName>
        <fullName evidence="7">Copper resistance protein C</fullName>
    </recommendedName>
</protein>
<evidence type="ECO:0000313" key="10">
    <source>
        <dbReference type="EMBL" id="PAV97622.1"/>
    </source>
</evidence>
<comment type="caution">
    <text evidence="10">The sequence shown here is derived from an EMBL/GenBank/DDBJ whole genome shotgun (WGS) entry which is preliminary data.</text>
</comment>
<feature type="domain" description="CopC" evidence="9">
    <location>
        <begin position="29"/>
        <end position="124"/>
    </location>
</feature>
<dbReference type="SUPFAM" id="SSF81296">
    <property type="entry name" value="E set domains"/>
    <property type="match status" value="1"/>
</dbReference>
<dbReference type="GO" id="GO:0046688">
    <property type="term" value="P:response to copper ion"/>
    <property type="evidence" value="ECO:0007669"/>
    <property type="project" value="UniProtKB-UniRule"/>
</dbReference>
<comment type="similarity">
    <text evidence="2 7">Belongs to the CopC family.</text>
</comment>
<dbReference type="EMBL" id="NQMS01000002">
    <property type="protein sequence ID" value="PAV97622.1"/>
    <property type="molecule type" value="Genomic_DNA"/>
</dbReference>
<dbReference type="PANTHER" id="PTHR34820">
    <property type="entry name" value="INNER MEMBRANE PROTEIN YEBZ"/>
    <property type="match status" value="1"/>
</dbReference>
<dbReference type="InterPro" id="IPR032694">
    <property type="entry name" value="CopC/D"/>
</dbReference>
<dbReference type="Proteomes" id="UP000218796">
    <property type="component" value="Unassembled WGS sequence"/>
</dbReference>
<evidence type="ECO:0000259" key="9">
    <source>
        <dbReference type="Pfam" id="PF04234"/>
    </source>
</evidence>
<dbReference type="GO" id="GO:0006825">
    <property type="term" value="P:copper ion transport"/>
    <property type="evidence" value="ECO:0007669"/>
    <property type="project" value="InterPro"/>
</dbReference>
<dbReference type="Gene3D" id="2.60.40.1220">
    <property type="match status" value="1"/>
</dbReference>
<keyword evidence="4 7" id="KW-0732">Signal</keyword>
<evidence type="ECO:0000256" key="2">
    <source>
        <dbReference type="ARBA" id="ARBA00010509"/>
    </source>
</evidence>
<evidence type="ECO:0000256" key="7">
    <source>
        <dbReference type="RuleBase" id="RU369037"/>
    </source>
</evidence>
<proteinExistence type="inferred from homology"/>
<feature type="signal peptide" evidence="8">
    <location>
        <begin position="1"/>
        <end position="28"/>
    </location>
</feature>
<keyword evidence="6 7" id="KW-0186">Copper</keyword>
<dbReference type="OrthoDB" id="9796814at2"/>
<dbReference type="AlphaFoldDB" id="A0A2A2MF70"/>
<sequence>MKLIKSTQIHLSGLCAALLLSVSPQVFAHAHLTEQTPAAKSVVSAPSELTLVFSEGIEPSFSKVTVVGPEKKNITTGKLLVTGADKTHVSLPLSQPLEQGEYNVNWNVVSVDGHKTKGEYTFSVK</sequence>
<keyword evidence="3 7" id="KW-0479">Metal-binding</keyword>
<accession>A0A2A2MF70</accession>
<comment type="function">
    <text evidence="7">Involved in copper resistance.</text>
</comment>
<keyword evidence="5 7" id="KW-0574">Periplasm</keyword>
<dbReference type="InterPro" id="IPR014755">
    <property type="entry name" value="Cu-Rt/internalin_Ig-like"/>
</dbReference>
<dbReference type="InterPro" id="IPR047685">
    <property type="entry name" value="CopC-like"/>
</dbReference>
<evidence type="ECO:0000256" key="5">
    <source>
        <dbReference type="ARBA" id="ARBA00022764"/>
    </source>
</evidence>
<evidence type="ECO:0000256" key="3">
    <source>
        <dbReference type="ARBA" id="ARBA00022723"/>
    </source>
</evidence>
<comment type="subcellular location">
    <subcellularLocation>
        <location evidence="1 7">Periplasm</location>
    </subcellularLocation>
</comment>
<dbReference type="GO" id="GO:0005886">
    <property type="term" value="C:plasma membrane"/>
    <property type="evidence" value="ECO:0007669"/>
    <property type="project" value="TreeGrafter"/>
</dbReference>
<reference evidence="10 11" key="1">
    <citation type="submission" date="2017-08" db="EMBL/GenBank/DDBJ databases">
        <title>Draft Genome Sequence of Hafnia alvei CITHA-6 Isolated from Raw Bovine Milk.</title>
        <authorList>
            <person name="Culligan E.P."/>
            <person name="Mcsweeney A."/>
            <person name="O'Doherty C."/>
            <person name="Gleeson E."/>
            <person name="O'Riordan D."/>
            <person name="Sleator R.D."/>
        </authorList>
    </citation>
    <scope>NUCLEOTIDE SEQUENCE [LARGE SCALE GENOMIC DNA]</scope>
    <source>
        <strain evidence="10 11">CITHA-6</strain>
    </source>
</reference>
<dbReference type="RefSeq" id="WP_008813613.1">
    <property type="nucleotide sequence ID" value="NZ_CALECD010000020.1"/>
</dbReference>
<evidence type="ECO:0000256" key="6">
    <source>
        <dbReference type="ARBA" id="ARBA00023008"/>
    </source>
</evidence>
<dbReference type="PANTHER" id="PTHR34820:SF4">
    <property type="entry name" value="INNER MEMBRANE PROTEIN YEBZ"/>
    <property type="match status" value="1"/>
</dbReference>
<evidence type="ECO:0000256" key="4">
    <source>
        <dbReference type="ARBA" id="ARBA00022729"/>
    </source>
</evidence>
<dbReference type="InterPro" id="IPR007348">
    <property type="entry name" value="CopC_dom"/>
</dbReference>
<dbReference type="InterPro" id="IPR014756">
    <property type="entry name" value="Ig_E-set"/>
</dbReference>
<keyword evidence="11" id="KW-1185">Reference proteome</keyword>
<organism evidence="10 11">
    <name type="scientific">Hafnia paralvei</name>
    <dbReference type="NCBI Taxonomy" id="546367"/>
    <lineage>
        <taxon>Bacteria</taxon>
        <taxon>Pseudomonadati</taxon>
        <taxon>Pseudomonadota</taxon>
        <taxon>Gammaproteobacteria</taxon>
        <taxon>Enterobacterales</taxon>
        <taxon>Hafniaceae</taxon>
        <taxon>Hafnia</taxon>
    </lineage>
</organism>
<gene>
    <name evidence="10" type="ORF">CJD50_08235</name>
</gene>
<dbReference type="GO" id="GO:0005507">
    <property type="term" value="F:copper ion binding"/>
    <property type="evidence" value="ECO:0007669"/>
    <property type="project" value="UniProtKB-UniRule"/>
</dbReference>